<keyword evidence="2" id="KW-1185">Reference proteome</keyword>
<reference evidence="1 2" key="1">
    <citation type="journal article" date="2019" name="Nat. Ecol. Evol.">
        <title>Megaphylogeny resolves global patterns of mushroom evolution.</title>
        <authorList>
            <person name="Varga T."/>
            <person name="Krizsan K."/>
            <person name="Foldi C."/>
            <person name="Dima B."/>
            <person name="Sanchez-Garcia M."/>
            <person name="Sanchez-Ramirez S."/>
            <person name="Szollosi G.J."/>
            <person name="Szarkandi J.G."/>
            <person name="Papp V."/>
            <person name="Albert L."/>
            <person name="Andreopoulos W."/>
            <person name="Angelini C."/>
            <person name="Antonin V."/>
            <person name="Barry K.W."/>
            <person name="Bougher N.L."/>
            <person name="Buchanan P."/>
            <person name="Buyck B."/>
            <person name="Bense V."/>
            <person name="Catcheside P."/>
            <person name="Chovatia M."/>
            <person name="Cooper J."/>
            <person name="Damon W."/>
            <person name="Desjardin D."/>
            <person name="Finy P."/>
            <person name="Geml J."/>
            <person name="Haridas S."/>
            <person name="Hughes K."/>
            <person name="Justo A."/>
            <person name="Karasinski D."/>
            <person name="Kautmanova I."/>
            <person name="Kiss B."/>
            <person name="Kocsube S."/>
            <person name="Kotiranta H."/>
            <person name="LaButti K.M."/>
            <person name="Lechner B.E."/>
            <person name="Liimatainen K."/>
            <person name="Lipzen A."/>
            <person name="Lukacs Z."/>
            <person name="Mihaltcheva S."/>
            <person name="Morgado L.N."/>
            <person name="Niskanen T."/>
            <person name="Noordeloos M.E."/>
            <person name="Ohm R.A."/>
            <person name="Ortiz-Santana B."/>
            <person name="Ovrebo C."/>
            <person name="Racz N."/>
            <person name="Riley R."/>
            <person name="Savchenko A."/>
            <person name="Shiryaev A."/>
            <person name="Soop K."/>
            <person name="Spirin V."/>
            <person name="Szebenyi C."/>
            <person name="Tomsovsky M."/>
            <person name="Tulloss R.E."/>
            <person name="Uehling J."/>
            <person name="Grigoriev I.V."/>
            <person name="Vagvolgyi C."/>
            <person name="Papp T."/>
            <person name="Martin F.M."/>
            <person name="Miettinen O."/>
            <person name="Hibbett D.S."/>
            <person name="Nagy L.G."/>
        </authorList>
    </citation>
    <scope>NUCLEOTIDE SEQUENCE [LARGE SCALE GENOMIC DNA]</scope>
    <source>
        <strain evidence="1 2">CBS 309.79</strain>
    </source>
</reference>
<evidence type="ECO:0000313" key="2">
    <source>
        <dbReference type="Proteomes" id="UP000305067"/>
    </source>
</evidence>
<evidence type="ECO:0000313" key="1">
    <source>
        <dbReference type="EMBL" id="TFK95915.1"/>
    </source>
</evidence>
<gene>
    <name evidence="1" type="ORF">BDV98DRAFT_577020</name>
</gene>
<dbReference type="Proteomes" id="UP000305067">
    <property type="component" value="Unassembled WGS sequence"/>
</dbReference>
<organism evidence="1 2">
    <name type="scientific">Pterulicium gracile</name>
    <dbReference type="NCBI Taxonomy" id="1884261"/>
    <lineage>
        <taxon>Eukaryota</taxon>
        <taxon>Fungi</taxon>
        <taxon>Dikarya</taxon>
        <taxon>Basidiomycota</taxon>
        <taxon>Agaricomycotina</taxon>
        <taxon>Agaricomycetes</taxon>
        <taxon>Agaricomycetidae</taxon>
        <taxon>Agaricales</taxon>
        <taxon>Pleurotineae</taxon>
        <taxon>Pterulaceae</taxon>
        <taxon>Pterulicium</taxon>
    </lineage>
</organism>
<dbReference type="EMBL" id="ML178871">
    <property type="protein sequence ID" value="TFK95915.1"/>
    <property type="molecule type" value="Genomic_DNA"/>
</dbReference>
<proteinExistence type="predicted"/>
<feature type="non-terminal residue" evidence="1">
    <location>
        <position position="1"/>
    </location>
</feature>
<accession>A0A5C3Q1E1</accession>
<feature type="non-terminal residue" evidence="1">
    <location>
        <position position="104"/>
    </location>
</feature>
<sequence length="104" mass="11884">IQGRAPYDMASLTGSIIQLFPVSTFLSGPLCSTPLPGASPASTKAMRQVLVDNRKRWHAFFHVRGFYKYIFSPYPRTLGLRCIPHLESRQLMRRTRRGRGLYTL</sequence>
<dbReference type="AlphaFoldDB" id="A0A5C3Q1E1"/>
<protein>
    <submittedName>
        <fullName evidence="1">Uncharacterized protein</fullName>
    </submittedName>
</protein>
<name>A0A5C3Q1E1_9AGAR</name>